<protein>
    <submittedName>
        <fullName evidence="3">DNA helicase</fullName>
    </submittedName>
</protein>
<sequence length="170" mass="19330">MFLYSDAPYKRCGALLYLLGYPLTGDMNTSVLPRNIFCEVTGYFDTVGILLYSQRAFMFGYGHTTTCGHGTDHLLPPRTNLCRYEILCALTKRFALMWTAMLTYNTVMERPLPRGNPSMIQFLIHPDYIIGSSRITDGKFNKIGFRNDPKSDPMNFSKSVSDREADNPTK</sequence>
<evidence type="ECO:0000313" key="2">
    <source>
        <dbReference type="Proteomes" id="UP000492821"/>
    </source>
</evidence>
<evidence type="ECO:0000313" key="3">
    <source>
        <dbReference type="WBParaSite" id="Pan_g9398.t1"/>
    </source>
</evidence>
<dbReference type="AlphaFoldDB" id="A0A7E4WBS4"/>
<keyword evidence="2" id="KW-1185">Reference proteome</keyword>
<name>A0A7E4WBS4_PANRE</name>
<dbReference type="Proteomes" id="UP000492821">
    <property type="component" value="Unassembled WGS sequence"/>
</dbReference>
<reference evidence="3" key="2">
    <citation type="submission" date="2020-10" db="UniProtKB">
        <authorList>
            <consortium name="WormBaseParasite"/>
        </authorList>
    </citation>
    <scope>IDENTIFICATION</scope>
</reference>
<dbReference type="WBParaSite" id="Pan_g9398.t1">
    <property type="protein sequence ID" value="Pan_g9398.t1"/>
    <property type="gene ID" value="Pan_g9398"/>
</dbReference>
<organism evidence="2 3">
    <name type="scientific">Panagrellus redivivus</name>
    <name type="common">Microworm</name>
    <dbReference type="NCBI Taxonomy" id="6233"/>
    <lineage>
        <taxon>Eukaryota</taxon>
        <taxon>Metazoa</taxon>
        <taxon>Ecdysozoa</taxon>
        <taxon>Nematoda</taxon>
        <taxon>Chromadorea</taxon>
        <taxon>Rhabditida</taxon>
        <taxon>Tylenchina</taxon>
        <taxon>Panagrolaimomorpha</taxon>
        <taxon>Panagrolaimoidea</taxon>
        <taxon>Panagrolaimidae</taxon>
        <taxon>Panagrellus</taxon>
    </lineage>
</organism>
<proteinExistence type="predicted"/>
<accession>A0A7E4WBS4</accession>
<feature type="compositionally biased region" description="Basic and acidic residues" evidence="1">
    <location>
        <begin position="160"/>
        <end position="170"/>
    </location>
</feature>
<feature type="region of interest" description="Disordered" evidence="1">
    <location>
        <begin position="144"/>
        <end position="170"/>
    </location>
</feature>
<evidence type="ECO:0000256" key="1">
    <source>
        <dbReference type="SAM" id="MobiDB-lite"/>
    </source>
</evidence>
<reference evidence="2" key="1">
    <citation type="journal article" date="2013" name="Genetics">
        <title>The draft genome and transcriptome of Panagrellus redivivus are shaped by the harsh demands of a free-living lifestyle.</title>
        <authorList>
            <person name="Srinivasan J."/>
            <person name="Dillman A.R."/>
            <person name="Macchietto M.G."/>
            <person name="Heikkinen L."/>
            <person name="Lakso M."/>
            <person name="Fracchia K.M."/>
            <person name="Antoshechkin I."/>
            <person name="Mortazavi A."/>
            <person name="Wong G."/>
            <person name="Sternberg P.W."/>
        </authorList>
    </citation>
    <scope>NUCLEOTIDE SEQUENCE [LARGE SCALE GENOMIC DNA]</scope>
    <source>
        <strain evidence="2">MT8872</strain>
    </source>
</reference>